<dbReference type="CDD" id="cd01562">
    <property type="entry name" value="Thr-dehyd"/>
    <property type="match status" value="1"/>
</dbReference>
<organism evidence="10 11">
    <name type="scientific">Heliorestis convoluta</name>
    <dbReference type="NCBI Taxonomy" id="356322"/>
    <lineage>
        <taxon>Bacteria</taxon>
        <taxon>Bacillati</taxon>
        <taxon>Bacillota</taxon>
        <taxon>Clostridia</taxon>
        <taxon>Eubacteriales</taxon>
        <taxon>Heliobacteriaceae</taxon>
        <taxon>Heliorestis</taxon>
    </lineage>
</organism>
<proteinExistence type="inferred from homology"/>
<evidence type="ECO:0000256" key="4">
    <source>
        <dbReference type="ARBA" id="ARBA00012096"/>
    </source>
</evidence>
<comment type="cofactor">
    <cofactor evidence="2">
        <name>pyridoxal 5'-phosphate</name>
        <dbReference type="ChEBI" id="CHEBI:597326"/>
    </cofactor>
</comment>
<dbReference type="KEGG" id="hcv:FTV88_2603"/>
<evidence type="ECO:0000256" key="6">
    <source>
        <dbReference type="ARBA" id="ARBA00023239"/>
    </source>
</evidence>
<dbReference type="PANTHER" id="PTHR48078">
    <property type="entry name" value="THREONINE DEHYDRATASE, MITOCHONDRIAL-RELATED"/>
    <property type="match status" value="1"/>
</dbReference>
<name>A0A5Q2N4Z9_9FIRM</name>
<protein>
    <recommendedName>
        <fullName evidence="4">threonine ammonia-lyase</fullName>
        <ecNumber evidence="4">4.3.1.19</ecNumber>
    </recommendedName>
    <alternativeName>
        <fullName evidence="8">Threonine deaminase</fullName>
    </alternativeName>
</protein>
<dbReference type="EMBL" id="CP045875">
    <property type="protein sequence ID" value="QGG48696.1"/>
    <property type="molecule type" value="Genomic_DNA"/>
</dbReference>
<keyword evidence="5" id="KW-0663">Pyridoxal phosphate</keyword>
<dbReference type="Gene3D" id="3.40.50.1100">
    <property type="match status" value="2"/>
</dbReference>
<gene>
    <name evidence="10" type="ORF">FTV88_2603</name>
</gene>
<comment type="function">
    <text evidence="7">Catalyzes the anaerobic formation of alpha-ketobutyrate and ammonia from threonine in a two-step reaction. The first step involved a dehydration of threonine and a production of enamine intermediates (aminocrotonate), which tautomerizes to its imine form (iminobutyrate). Both intermediates are unstable and short-lived. The second step is the nonenzymatic hydrolysis of the enamine/imine intermediates to form 2-ketobutyrate and free ammonia. In the low water environment of the cell, the second step is accelerated by RidA.</text>
</comment>
<evidence type="ECO:0000256" key="3">
    <source>
        <dbReference type="ARBA" id="ARBA00010869"/>
    </source>
</evidence>
<comment type="catalytic activity">
    <reaction evidence="1">
        <text>L-threonine = 2-oxobutanoate + NH4(+)</text>
        <dbReference type="Rhea" id="RHEA:22108"/>
        <dbReference type="ChEBI" id="CHEBI:16763"/>
        <dbReference type="ChEBI" id="CHEBI:28938"/>
        <dbReference type="ChEBI" id="CHEBI:57926"/>
        <dbReference type="EC" id="4.3.1.19"/>
    </reaction>
</comment>
<dbReference type="Pfam" id="PF00291">
    <property type="entry name" value="PALP"/>
    <property type="match status" value="1"/>
</dbReference>
<evidence type="ECO:0000256" key="1">
    <source>
        <dbReference type="ARBA" id="ARBA00001274"/>
    </source>
</evidence>
<reference evidence="11" key="1">
    <citation type="submission" date="2019-11" db="EMBL/GenBank/DDBJ databases">
        <title>Genome sequence of Heliorestis convoluta strain HH, an alkaliphilic and minimalistic phototrophic bacterium from a soda lake in Egypt.</title>
        <authorList>
            <person name="Dewey E.D."/>
            <person name="Stokes L.M."/>
            <person name="Burchell B.M."/>
            <person name="Shaffer K.N."/>
            <person name="Huntington A.M."/>
            <person name="Baker J.M."/>
            <person name="Nadendla S."/>
            <person name="Giglio M.G."/>
            <person name="Touchman J.W."/>
            <person name="Blankenship R.E."/>
            <person name="Madigan M.T."/>
            <person name="Sattley W.M."/>
        </authorList>
    </citation>
    <scope>NUCLEOTIDE SEQUENCE [LARGE SCALE GENOMIC DNA]</scope>
    <source>
        <strain evidence="11">HH</strain>
    </source>
</reference>
<evidence type="ECO:0000259" key="9">
    <source>
        <dbReference type="PROSITE" id="PS51671"/>
    </source>
</evidence>
<keyword evidence="6 10" id="KW-0456">Lyase</keyword>
<dbReference type="PROSITE" id="PS51671">
    <property type="entry name" value="ACT"/>
    <property type="match status" value="1"/>
</dbReference>
<accession>A0A5Q2N4Z9</accession>
<dbReference type="CDD" id="cd04886">
    <property type="entry name" value="ACT_ThrD-II-like"/>
    <property type="match status" value="1"/>
</dbReference>
<evidence type="ECO:0000256" key="2">
    <source>
        <dbReference type="ARBA" id="ARBA00001933"/>
    </source>
</evidence>
<evidence type="ECO:0000256" key="8">
    <source>
        <dbReference type="ARBA" id="ARBA00031427"/>
    </source>
</evidence>
<dbReference type="GO" id="GO:0003941">
    <property type="term" value="F:L-serine ammonia-lyase activity"/>
    <property type="evidence" value="ECO:0007669"/>
    <property type="project" value="TreeGrafter"/>
</dbReference>
<dbReference type="Proteomes" id="UP000366051">
    <property type="component" value="Chromosome"/>
</dbReference>
<dbReference type="InterPro" id="IPR044561">
    <property type="entry name" value="ACT_ThrD-II-like"/>
</dbReference>
<evidence type="ECO:0000256" key="7">
    <source>
        <dbReference type="ARBA" id="ARBA00025527"/>
    </source>
</evidence>
<evidence type="ECO:0000313" key="11">
    <source>
        <dbReference type="Proteomes" id="UP000366051"/>
    </source>
</evidence>
<dbReference type="EC" id="4.3.1.19" evidence="4"/>
<dbReference type="InterPro" id="IPR002912">
    <property type="entry name" value="ACT_dom"/>
</dbReference>
<dbReference type="SUPFAM" id="SSF53686">
    <property type="entry name" value="Tryptophan synthase beta subunit-like PLP-dependent enzymes"/>
    <property type="match status" value="1"/>
</dbReference>
<dbReference type="GO" id="GO:0006565">
    <property type="term" value="P:L-serine catabolic process"/>
    <property type="evidence" value="ECO:0007669"/>
    <property type="project" value="TreeGrafter"/>
</dbReference>
<dbReference type="InterPro" id="IPR001926">
    <property type="entry name" value="TrpB-like_PALP"/>
</dbReference>
<dbReference type="GO" id="GO:0006567">
    <property type="term" value="P:L-threonine catabolic process"/>
    <property type="evidence" value="ECO:0007669"/>
    <property type="project" value="InterPro"/>
</dbReference>
<dbReference type="InterPro" id="IPR005789">
    <property type="entry name" value="Thr_deHydtase_catblc"/>
</dbReference>
<dbReference type="NCBIfam" id="TIGR01127">
    <property type="entry name" value="ilvA_1Cterm"/>
    <property type="match status" value="1"/>
</dbReference>
<dbReference type="InterPro" id="IPR050147">
    <property type="entry name" value="Ser/Thr_Dehydratase"/>
</dbReference>
<dbReference type="GO" id="GO:0004794">
    <property type="term" value="F:threonine deaminase activity"/>
    <property type="evidence" value="ECO:0007669"/>
    <property type="project" value="UniProtKB-EC"/>
</dbReference>
<feature type="domain" description="ACT" evidence="9">
    <location>
        <begin position="326"/>
        <end position="401"/>
    </location>
</feature>
<dbReference type="InterPro" id="IPR036052">
    <property type="entry name" value="TrpB-like_PALP_sf"/>
</dbReference>
<sequence>MTFRDIEAAAERLSGKIRRTPLEVSRSFSQLSEREVLLKCENLQLTGSFKVRGAFNKILSLTNQEKERGVIAASAGNHAQGVALASAMAHVASTIVMPKGAPIAKVEATKAYGASVILHGHSYDEAYEYAREIQKEKGSIFVHAFDDQAIIAGQAVVGLEIVEELSQLDGIVVPVGGGGLISGLAFAVKTLRPEVSIIGVQTEAAPAMVHSKKVQSHRTVQCQATIADGIAVACPGSLNFELVDRFVDDMVTVEEEMIASAVVLLLERAKMVVEGAGAAALAALVSKKVGNAGERWVAVLSGGNMDITSVAKIIEYGLVRSGRRWEFRIVLPDRPGALQHLLAEVAHGGANIIAVLHDRLRPGLSLSQAEVIVTLETRDHDHIRELRERLLHKGYRIERNV</sequence>
<dbReference type="FunFam" id="3.40.50.1100:FF:000007">
    <property type="entry name" value="L-threonine dehydratase catabolic TdcB"/>
    <property type="match status" value="1"/>
</dbReference>
<evidence type="ECO:0000313" key="10">
    <source>
        <dbReference type="EMBL" id="QGG48696.1"/>
    </source>
</evidence>
<comment type="similarity">
    <text evidence="3">Belongs to the serine/threonine dehydratase family.</text>
</comment>
<dbReference type="AlphaFoldDB" id="A0A5Q2N4Z9"/>
<evidence type="ECO:0000256" key="5">
    <source>
        <dbReference type="ARBA" id="ARBA00022898"/>
    </source>
</evidence>
<dbReference type="GO" id="GO:0009097">
    <property type="term" value="P:isoleucine biosynthetic process"/>
    <property type="evidence" value="ECO:0007669"/>
    <property type="project" value="TreeGrafter"/>
</dbReference>
<dbReference type="PANTHER" id="PTHR48078:SF6">
    <property type="entry name" value="L-THREONINE DEHYDRATASE CATABOLIC TDCB"/>
    <property type="match status" value="1"/>
</dbReference>
<keyword evidence="11" id="KW-1185">Reference proteome</keyword>